<protein>
    <submittedName>
        <fullName evidence="1">Uncharacterized protein</fullName>
    </submittedName>
</protein>
<accession>A0A3M7T251</accession>
<reference evidence="1 2" key="1">
    <citation type="journal article" date="2018" name="Sci. Rep.">
        <title>Genomic signatures of local adaptation to the degree of environmental predictability in rotifers.</title>
        <authorList>
            <person name="Franch-Gras L."/>
            <person name="Hahn C."/>
            <person name="Garcia-Roger E.M."/>
            <person name="Carmona M.J."/>
            <person name="Serra M."/>
            <person name="Gomez A."/>
        </authorList>
    </citation>
    <scope>NUCLEOTIDE SEQUENCE [LARGE SCALE GENOMIC DNA]</scope>
    <source>
        <strain evidence="1">HYR1</strain>
    </source>
</reference>
<gene>
    <name evidence="1" type="ORF">BpHYR1_050714</name>
</gene>
<dbReference type="EMBL" id="REGN01000429">
    <property type="protein sequence ID" value="RNA41989.1"/>
    <property type="molecule type" value="Genomic_DNA"/>
</dbReference>
<comment type="caution">
    <text evidence="1">The sequence shown here is derived from an EMBL/GenBank/DDBJ whole genome shotgun (WGS) entry which is preliminary data.</text>
</comment>
<organism evidence="1 2">
    <name type="scientific">Brachionus plicatilis</name>
    <name type="common">Marine rotifer</name>
    <name type="synonym">Brachionus muelleri</name>
    <dbReference type="NCBI Taxonomy" id="10195"/>
    <lineage>
        <taxon>Eukaryota</taxon>
        <taxon>Metazoa</taxon>
        <taxon>Spiralia</taxon>
        <taxon>Gnathifera</taxon>
        <taxon>Rotifera</taxon>
        <taxon>Eurotatoria</taxon>
        <taxon>Monogononta</taxon>
        <taxon>Pseudotrocha</taxon>
        <taxon>Ploima</taxon>
        <taxon>Brachionidae</taxon>
        <taxon>Brachionus</taxon>
    </lineage>
</organism>
<evidence type="ECO:0000313" key="1">
    <source>
        <dbReference type="EMBL" id="RNA41989.1"/>
    </source>
</evidence>
<name>A0A3M7T251_BRAPC</name>
<sequence>MHYLGLNPSRCNPENSCYQYNLLCGYLKFCKNKLLNNTATKNCFYINLFFFVLNSECLVCQLNIACVVLQGFNKAKSKNFFFENEERFKTN</sequence>
<keyword evidence="2" id="KW-1185">Reference proteome</keyword>
<dbReference type="Proteomes" id="UP000276133">
    <property type="component" value="Unassembled WGS sequence"/>
</dbReference>
<evidence type="ECO:0000313" key="2">
    <source>
        <dbReference type="Proteomes" id="UP000276133"/>
    </source>
</evidence>
<proteinExistence type="predicted"/>
<dbReference type="AlphaFoldDB" id="A0A3M7T251"/>